<evidence type="ECO:0008006" key="4">
    <source>
        <dbReference type="Google" id="ProtNLM"/>
    </source>
</evidence>
<name>A0A409XB42_9AGAR</name>
<feature type="compositionally biased region" description="Acidic residues" evidence="1">
    <location>
        <begin position="118"/>
        <end position="137"/>
    </location>
</feature>
<sequence>MQVTLRRARQANRIIKLGLKFNDKVGEGRRVEVIPCVCYNCQEVDARHIATNCPNETTCLGCGGNHNHRTCGNYDRHTYYCKNCDMRGDHGPGSKDCPKYQEARMRIEAKVPGNGNEYYEDTDEGEEAEEVEEDEWETERSGGETGERTQMGITATAPIDKQWRKKEKRRKQRESKKARDGTDGGSSTEETDDDEMEDSEEPRSEKQKTFTQLTLSNETRLRDANGGNLGNFSWATDVERQQEESDAARHGWRKAGTVNDNNSTNGSEKQ</sequence>
<feature type="compositionally biased region" description="Acidic residues" evidence="1">
    <location>
        <begin position="189"/>
        <end position="200"/>
    </location>
</feature>
<comment type="caution">
    <text evidence="2">The sequence shown here is derived from an EMBL/GenBank/DDBJ whole genome shotgun (WGS) entry which is preliminary data.</text>
</comment>
<dbReference type="EMBL" id="NHTK01004165">
    <property type="protein sequence ID" value="PPQ87887.1"/>
    <property type="molecule type" value="Genomic_DNA"/>
</dbReference>
<feature type="compositionally biased region" description="Polar residues" evidence="1">
    <location>
        <begin position="258"/>
        <end position="270"/>
    </location>
</feature>
<feature type="region of interest" description="Disordered" evidence="1">
    <location>
        <begin position="112"/>
        <end position="270"/>
    </location>
</feature>
<feature type="compositionally biased region" description="Basic residues" evidence="1">
    <location>
        <begin position="163"/>
        <end position="174"/>
    </location>
</feature>
<dbReference type="InParanoid" id="A0A409XB42"/>
<feature type="compositionally biased region" description="Basic and acidic residues" evidence="1">
    <location>
        <begin position="138"/>
        <end position="147"/>
    </location>
</feature>
<organism evidence="2 3">
    <name type="scientific">Panaeolus cyanescens</name>
    <dbReference type="NCBI Taxonomy" id="181874"/>
    <lineage>
        <taxon>Eukaryota</taxon>
        <taxon>Fungi</taxon>
        <taxon>Dikarya</taxon>
        <taxon>Basidiomycota</taxon>
        <taxon>Agaricomycotina</taxon>
        <taxon>Agaricomycetes</taxon>
        <taxon>Agaricomycetidae</taxon>
        <taxon>Agaricales</taxon>
        <taxon>Agaricineae</taxon>
        <taxon>Galeropsidaceae</taxon>
        <taxon>Panaeolus</taxon>
    </lineage>
</organism>
<feature type="compositionally biased region" description="Polar residues" evidence="1">
    <location>
        <begin position="209"/>
        <end position="218"/>
    </location>
</feature>
<dbReference type="AlphaFoldDB" id="A0A409XB42"/>
<proteinExistence type="predicted"/>
<evidence type="ECO:0000256" key="1">
    <source>
        <dbReference type="SAM" id="MobiDB-lite"/>
    </source>
</evidence>
<dbReference type="Proteomes" id="UP000284842">
    <property type="component" value="Unassembled WGS sequence"/>
</dbReference>
<protein>
    <recommendedName>
        <fullName evidence="4">CCHC-type domain-containing protein</fullName>
    </recommendedName>
</protein>
<keyword evidence="3" id="KW-1185">Reference proteome</keyword>
<accession>A0A409XB42</accession>
<gene>
    <name evidence="2" type="ORF">CVT24_012877</name>
</gene>
<dbReference type="OrthoDB" id="4230923at2759"/>
<reference evidence="2 3" key="1">
    <citation type="journal article" date="2018" name="Evol. Lett.">
        <title>Horizontal gene cluster transfer increased hallucinogenic mushroom diversity.</title>
        <authorList>
            <person name="Reynolds H.T."/>
            <person name="Vijayakumar V."/>
            <person name="Gluck-Thaler E."/>
            <person name="Korotkin H.B."/>
            <person name="Matheny P.B."/>
            <person name="Slot J.C."/>
        </authorList>
    </citation>
    <scope>NUCLEOTIDE SEQUENCE [LARGE SCALE GENOMIC DNA]</scope>
    <source>
        <strain evidence="2 3">2629</strain>
    </source>
</reference>
<evidence type="ECO:0000313" key="3">
    <source>
        <dbReference type="Proteomes" id="UP000284842"/>
    </source>
</evidence>
<evidence type="ECO:0000313" key="2">
    <source>
        <dbReference type="EMBL" id="PPQ87887.1"/>
    </source>
</evidence>
<feature type="compositionally biased region" description="Basic and acidic residues" evidence="1">
    <location>
        <begin position="237"/>
        <end position="249"/>
    </location>
</feature>